<evidence type="ECO:0000256" key="1">
    <source>
        <dbReference type="SAM" id="Phobius"/>
    </source>
</evidence>
<proteinExistence type="predicted"/>
<accession>A0AAD7HYD4</accession>
<evidence type="ECO:0000313" key="3">
    <source>
        <dbReference type="Proteomes" id="UP001215280"/>
    </source>
</evidence>
<dbReference type="Proteomes" id="UP001215280">
    <property type="component" value="Unassembled WGS sequence"/>
</dbReference>
<comment type="caution">
    <text evidence="2">The sequence shown here is derived from an EMBL/GenBank/DDBJ whole genome shotgun (WGS) entry which is preliminary data.</text>
</comment>
<reference evidence="2" key="1">
    <citation type="submission" date="2023-03" db="EMBL/GenBank/DDBJ databases">
        <title>Massive genome expansion in bonnet fungi (Mycena s.s.) driven by repeated elements and novel gene families across ecological guilds.</title>
        <authorList>
            <consortium name="Lawrence Berkeley National Laboratory"/>
            <person name="Harder C.B."/>
            <person name="Miyauchi S."/>
            <person name="Viragh M."/>
            <person name="Kuo A."/>
            <person name="Thoen E."/>
            <person name="Andreopoulos B."/>
            <person name="Lu D."/>
            <person name="Skrede I."/>
            <person name="Drula E."/>
            <person name="Henrissat B."/>
            <person name="Morin E."/>
            <person name="Kohler A."/>
            <person name="Barry K."/>
            <person name="LaButti K."/>
            <person name="Morin E."/>
            <person name="Salamov A."/>
            <person name="Lipzen A."/>
            <person name="Mereny Z."/>
            <person name="Hegedus B."/>
            <person name="Baldrian P."/>
            <person name="Stursova M."/>
            <person name="Weitz H."/>
            <person name="Taylor A."/>
            <person name="Grigoriev I.V."/>
            <person name="Nagy L.G."/>
            <person name="Martin F."/>
            <person name="Kauserud H."/>
        </authorList>
    </citation>
    <scope>NUCLEOTIDE SEQUENCE</scope>
    <source>
        <strain evidence="2">CBHHK188m</strain>
    </source>
</reference>
<dbReference type="InterPro" id="IPR011032">
    <property type="entry name" value="GroES-like_sf"/>
</dbReference>
<keyword evidence="1" id="KW-0812">Transmembrane</keyword>
<feature type="transmembrane region" description="Helical" evidence="1">
    <location>
        <begin position="6"/>
        <end position="24"/>
    </location>
</feature>
<dbReference type="Gene3D" id="3.40.50.720">
    <property type="entry name" value="NAD(P)-binding Rossmann-like Domain"/>
    <property type="match status" value="1"/>
</dbReference>
<keyword evidence="1" id="KW-0472">Membrane</keyword>
<dbReference type="Gene3D" id="3.90.180.10">
    <property type="entry name" value="Medium-chain alcohol dehydrogenases, catalytic domain"/>
    <property type="match status" value="1"/>
</dbReference>
<gene>
    <name evidence="2" type="ORF">DFH07DRAFT_781829</name>
</gene>
<keyword evidence="1" id="KW-1133">Transmembrane helix</keyword>
<organism evidence="2 3">
    <name type="scientific">Mycena maculata</name>
    <dbReference type="NCBI Taxonomy" id="230809"/>
    <lineage>
        <taxon>Eukaryota</taxon>
        <taxon>Fungi</taxon>
        <taxon>Dikarya</taxon>
        <taxon>Basidiomycota</taxon>
        <taxon>Agaricomycotina</taxon>
        <taxon>Agaricomycetes</taxon>
        <taxon>Agaricomycetidae</taxon>
        <taxon>Agaricales</taxon>
        <taxon>Marasmiineae</taxon>
        <taxon>Mycenaceae</taxon>
        <taxon>Mycena</taxon>
    </lineage>
</organism>
<dbReference type="SUPFAM" id="SSF50129">
    <property type="entry name" value="GroES-like"/>
    <property type="match status" value="1"/>
</dbReference>
<name>A0AAD7HYD4_9AGAR</name>
<dbReference type="EMBL" id="JARJLG010000195">
    <property type="protein sequence ID" value="KAJ7729858.1"/>
    <property type="molecule type" value="Genomic_DNA"/>
</dbReference>
<evidence type="ECO:0000313" key="2">
    <source>
        <dbReference type="EMBL" id="KAJ7729858.1"/>
    </source>
</evidence>
<protein>
    <submittedName>
        <fullName evidence="2">Uncharacterized protein</fullName>
    </submittedName>
</protein>
<keyword evidence="3" id="KW-1185">Reference proteome</keyword>
<sequence length="187" mass="20461">MPTVAINWGFLSTTFVLSADPFLLGMRRYPAKKLCSPPFTLGEPISGFGITVVLHSEVPGVDVGRYLYGCSMWLLFTQHHKWVVFQEYMVFPELSPLTILGKHPDLPWTAYIGAAGMPGRVMQFIHFQYDSGEVAFVTTGAGAVGLCVSHAPDLPTAKLKYPAQDGYSAHKEGGYEGDCVRGETLTI</sequence>
<dbReference type="AlphaFoldDB" id="A0AAD7HYD4"/>